<protein>
    <recommendedName>
        <fullName evidence="2">Methyltransferase domain-containing protein</fullName>
    </recommendedName>
</protein>
<dbReference type="InterPro" id="IPR029063">
    <property type="entry name" value="SAM-dependent_MTases_sf"/>
</dbReference>
<feature type="region of interest" description="Disordered" evidence="1">
    <location>
        <begin position="176"/>
        <end position="203"/>
    </location>
</feature>
<comment type="caution">
    <text evidence="3">The sequence shown here is derived from an EMBL/GenBank/DDBJ whole genome shotgun (WGS) entry which is preliminary data.</text>
</comment>
<name>A0ABP8U8T9_9ACTN</name>
<feature type="compositionally biased region" description="Low complexity" evidence="1">
    <location>
        <begin position="232"/>
        <end position="246"/>
    </location>
</feature>
<evidence type="ECO:0000313" key="3">
    <source>
        <dbReference type="EMBL" id="GAA4623963.1"/>
    </source>
</evidence>
<dbReference type="InterPro" id="IPR041698">
    <property type="entry name" value="Methyltransf_25"/>
</dbReference>
<evidence type="ECO:0000256" key="1">
    <source>
        <dbReference type="SAM" id="MobiDB-lite"/>
    </source>
</evidence>
<gene>
    <name evidence="3" type="ORF">GCM10023196_022310</name>
</gene>
<feature type="region of interest" description="Disordered" evidence="1">
    <location>
        <begin position="221"/>
        <end position="276"/>
    </location>
</feature>
<dbReference type="Gene3D" id="3.40.50.150">
    <property type="entry name" value="Vaccinia Virus protein VP39"/>
    <property type="match status" value="1"/>
</dbReference>
<dbReference type="Proteomes" id="UP001501442">
    <property type="component" value="Unassembled WGS sequence"/>
</dbReference>
<sequence length="370" mass="38283">MSEAAVTRYAVEWLDLREDADAAARNTELVDLLVPSLADASLTIRDLGCGTGSMGRWLAGRLPGPQRWILHDRDPALLAEAATRPPETAADGAPVTVTLEQGDATGLRATDLARTSLVTASALLDLLTAEEVAGLASACARAGCPTLLTLTVAGRVEFLPADPLDAELAAAFDDHQRRTVGGGTDPVVRSPQTVSALEPSQQALPGAAPFQQALPGAAADPFQQALPGAGPDPSQQALSDAAADSPRQPSAGAVPEPPRSAHAGTAHHSSGPAARRLLGPDAADAATAAFERSGMVVHRRQSPWRLRPAQAELTAQWLRGWVAAAVEQRPDLADPAEAYLRRRLAACAAGALQVVIGHDDLLALPPAGRS</sequence>
<evidence type="ECO:0000313" key="4">
    <source>
        <dbReference type="Proteomes" id="UP001501442"/>
    </source>
</evidence>
<feature type="compositionally biased region" description="Polar residues" evidence="1">
    <location>
        <begin position="190"/>
        <end position="203"/>
    </location>
</feature>
<dbReference type="SUPFAM" id="SSF53335">
    <property type="entry name" value="S-adenosyl-L-methionine-dependent methyltransferases"/>
    <property type="match status" value="1"/>
</dbReference>
<dbReference type="Pfam" id="PF13649">
    <property type="entry name" value="Methyltransf_25"/>
    <property type="match status" value="1"/>
</dbReference>
<evidence type="ECO:0000259" key="2">
    <source>
        <dbReference type="Pfam" id="PF13649"/>
    </source>
</evidence>
<dbReference type="RefSeq" id="WP_345430601.1">
    <property type="nucleotide sequence ID" value="NZ_BAABHK010000002.1"/>
</dbReference>
<accession>A0ABP8U8T9</accession>
<organism evidence="3 4">
    <name type="scientific">Actinoallomurus vinaceus</name>
    <dbReference type="NCBI Taxonomy" id="1080074"/>
    <lineage>
        <taxon>Bacteria</taxon>
        <taxon>Bacillati</taxon>
        <taxon>Actinomycetota</taxon>
        <taxon>Actinomycetes</taxon>
        <taxon>Streptosporangiales</taxon>
        <taxon>Thermomonosporaceae</taxon>
        <taxon>Actinoallomurus</taxon>
    </lineage>
</organism>
<keyword evidence="4" id="KW-1185">Reference proteome</keyword>
<dbReference type="EMBL" id="BAABHK010000002">
    <property type="protein sequence ID" value="GAA4623963.1"/>
    <property type="molecule type" value="Genomic_DNA"/>
</dbReference>
<feature type="domain" description="Methyltransferase" evidence="2">
    <location>
        <begin position="46"/>
        <end position="142"/>
    </location>
</feature>
<reference evidence="4" key="1">
    <citation type="journal article" date="2019" name="Int. J. Syst. Evol. Microbiol.">
        <title>The Global Catalogue of Microorganisms (GCM) 10K type strain sequencing project: providing services to taxonomists for standard genome sequencing and annotation.</title>
        <authorList>
            <consortium name="The Broad Institute Genomics Platform"/>
            <consortium name="The Broad Institute Genome Sequencing Center for Infectious Disease"/>
            <person name="Wu L."/>
            <person name="Ma J."/>
        </authorList>
    </citation>
    <scope>NUCLEOTIDE SEQUENCE [LARGE SCALE GENOMIC DNA]</scope>
    <source>
        <strain evidence="4">JCM 17939</strain>
    </source>
</reference>
<proteinExistence type="predicted"/>